<dbReference type="AlphaFoldDB" id="A0A317W5C1"/>
<evidence type="ECO:0000313" key="2">
    <source>
        <dbReference type="EMBL" id="PWY80248.1"/>
    </source>
</evidence>
<dbReference type="SUPFAM" id="SSF56112">
    <property type="entry name" value="Protein kinase-like (PK-like)"/>
    <property type="match status" value="1"/>
</dbReference>
<dbReference type="PANTHER" id="PTHR21310:SF58">
    <property type="entry name" value="AMINOGLYCOSIDE PHOSPHOTRANSFERASE DOMAIN-CONTAINING PROTEIN"/>
    <property type="match status" value="1"/>
</dbReference>
<keyword evidence="2" id="KW-0808">Transferase</keyword>
<evidence type="ECO:0000313" key="3">
    <source>
        <dbReference type="Proteomes" id="UP000246702"/>
    </source>
</evidence>
<sequence length="584" mass="66966">MAIPWNIRGSASQLFYQDKSSSQCQALLAISGVPHPDRSVLGAFVNDAFDPQAAARYFLQTTSTEDVSKEPKKTVPQFLAAWKVLIEKFRPTPTISISSETKMLIYDRDGGYCCLTRTPFKSYQDHGLEYVHIVPPCVFTDPDLSEGTFLLELLRNFLPRELLGAVCDPRRQEIERLDNLWLLSTLAFDAVKKGEVFLRTQSWGDHSDTTRKQPYTVGTNFFKPQNPACFPLLKRETLVENRTPQLTLIPNEQLLGIHARFSKPLAWIETKKYMDSSLHGARNKPPGRYHRLIQHILERNCFLPSLVSPFFPLFQKCWKTLPSSIRASVYDGLRWIGLRLYGGPLSDTVFKLPFGLILRRGSPTLVPKFHAETHTLQMVERSTSIPVPRAIDVLETPRFGYMLMTCVPGHPIGQMLDSMSDEQVKQAVVDLKRYVSELRQIPSNNTEFRICNSQGSGILDWRLADSQREELRFKSEADFNKYLTDPFWEDIRRRAAKSHNIQHQIVFTHADLNPGNILADNGRITGIVDWENAGWFPEYWEYTKAHFSVRGFQRWLADVIDEVFEGYRDELLVENMLSDLSGPF</sequence>
<gene>
    <name evidence="2" type="ORF">BO94DRAFT_471309</name>
</gene>
<accession>A0A317W5C1</accession>
<protein>
    <submittedName>
        <fullName evidence="2">Kinase-like protein</fullName>
    </submittedName>
</protein>
<dbReference type="Gene3D" id="3.90.1200.10">
    <property type="match status" value="1"/>
</dbReference>
<dbReference type="Pfam" id="PF01636">
    <property type="entry name" value="APH"/>
    <property type="match status" value="1"/>
</dbReference>
<reference evidence="2 3" key="1">
    <citation type="submission" date="2016-12" db="EMBL/GenBank/DDBJ databases">
        <title>The genomes of Aspergillus section Nigri reveals drivers in fungal speciation.</title>
        <authorList>
            <consortium name="DOE Joint Genome Institute"/>
            <person name="Vesth T.C."/>
            <person name="Nybo J."/>
            <person name="Theobald S."/>
            <person name="Brandl J."/>
            <person name="Frisvad J.C."/>
            <person name="Nielsen K.F."/>
            <person name="Lyhne E.K."/>
            <person name="Kogle M.E."/>
            <person name="Kuo A."/>
            <person name="Riley R."/>
            <person name="Clum A."/>
            <person name="Nolan M."/>
            <person name="Lipzen A."/>
            <person name="Salamov A."/>
            <person name="Henrissat B."/>
            <person name="Wiebenga A."/>
            <person name="De Vries R.P."/>
            <person name="Grigoriev I.V."/>
            <person name="Mortensen U.H."/>
            <person name="Andersen M.R."/>
            <person name="Baker S.E."/>
        </authorList>
    </citation>
    <scope>NUCLEOTIDE SEQUENCE [LARGE SCALE GENOMIC DNA]</scope>
    <source>
        <strain evidence="2 3">CBS 115572</strain>
    </source>
</reference>
<dbReference type="EMBL" id="MSFK01000022">
    <property type="protein sequence ID" value="PWY80248.1"/>
    <property type="molecule type" value="Genomic_DNA"/>
</dbReference>
<dbReference type="CDD" id="cd05120">
    <property type="entry name" value="APH_ChoK_like"/>
    <property type="match status" value="1"/>
</dbReference>
<evidence type="ECO:0000259" key="1">
    <source>
        <dbReference type="Pfam" id="PF01636"/>
    </source>
</evidence>
<dbReference type="STRING" id="1450535.A0A317W5C1"/>
<dbReference type="InterPro" id="IPR051678">
    <property type="entry name" value="AGP_Transferase"/>
</dbReference>
<keyword evidence="3" id="KW-1185">Reference proteome</keyword>
<name>A0A317W5C1_9EURO</name>
<comment type="caution">
    <text evidence="2">The sequence shown here is derived from an EMBL/GenBank/DDBJ whole genome shotgun (WGS) entry which is preliminary data.</text>
</comment>
<organism evidence="2 3">
    <name type="scientific">Aspergillus sclerotioniger CBS 115572</name>
    <dbReference type="NCBI Taxonomy" id="1450535"/>
    <lineage>
        <taxon>Eukaryota</taxon>
        <taxon>Fungi</taxon>
        <taxon>Dikarya</taxon>
        <taxon>Ascomycota</taxon>
        <taxon>Pezizomycotina</taxon>
        <taxon>Eurotiomycetes</taxon>
        <taxon>Eurotiomycetidae</taxon>
        <taxon>Eurotiales</taxon>
        <taxon>Aspergillaceae</taxon>
        <taxon>Aspergillus</taxon>
        <taxon>Aspergillus subgen. Circumdati</taxon>
    </lineage>
</organism>
<dbReference type="InterPro" id="IPR011009">
    <property type="entry name" value="Kinase-like_dom_sf"/>
</dbReference>
<dbReference type="RefSeq" id="XP_025465107.1">
    <property type="nucleotide sequence ID" value="XM_025608374.1"/>
</dbReference>
<dbReference type="InterPro" id="IPR002575">
    <property type="entry name" value="Aminoglycoside_PTrfase"/>
</dbReference>
<feature type="domain" description="Aminoglycoside phosphotransferase" evidence="1">
    <location>
        <begin position="356"/>
        <end position="567"/>
    </location>
</feature>
<proteinExistence type="predicted"/>
<dbReference type="GeneID" id="37110517"/>
<dbReference type="OrthoDB" id="2906425at2759"/>
<dbReference type="Proteomes" id="UP000246702">
    <property type="component" value="Unassembled WGS sequence"/>
</dbReference>
<keyword evidence="2" id="KW-0418">Kinase</keyword>
<dbReference type="PANTHER" id="PTHR21310">
    <property type="entry name" value="AMINOGLYCOSIDE PHOSPHOTRANSFERASE-RELATED-RELATED"/>
    <property type="match status" value="1"/>
</dbReference>
<dbReference type="GO" id="GO:0016301">
    <property type="term" value="F:kinase activity"/>
    <property type="evidence" value="ECO:0007669"/>
    <property type="project" value="UniProtKB-KW"/>
</dbReference>